<dbReference type="Gene3D" id="3.30.160.20">
    <property type="match status" value="1"/>
</dbReference>
<feature type="compositionally biased region" description="Low complexity" evidence="5">
    <location>
        <begin position="857"/>
        <end position="873"/>
    </location>
</feature>
<protein>
    <recommendedName>
        <fullName evidence="6">HTH OST-type domain-containing protein</fullName>
    </recommendedName>
</protein>
<keyword evidence="4" id="KW-0744">Spermatogenesis</keyword>
<dbReference type="Gene3D" id="2.30.30.140">
    <property type="match status" value="3"/>
</dbReference>
<evidence type="ECO:0000256" key="3">
    <source>
        <dbReference type="ARBA" id="ARBA00022737"/>
    </source>
</evidence>
<evidence type="ECO:0000256" key="2">
    <source>
        <dbReference type="ARBA" id="ARBA00022490"/>
    </source>
</evidence>
<reference evidence="7" key="1">
    <citation type="submission" date="2020-05" db="UniProtKB">
        <authorList>
            <consortium name="EnsemblMetazoa"/>
        </authorList>
    </citation>
    <scope>IDENTIFICATION</scope>
    <source>
        <strain evidence="7">Jacobina</strain>
    </source>
</reference>
<dbReference type="GO" id="GO:0030154">
    <property type="term" value="P:cell differentiation"/>
    <property type="evidence" value="ECO:0007669"/>
    <property type="project" value="UniProtKB-ARBA"/>
</dbReference>
<dbReference type="Pfam" id="PF12872">
    <property type="entry name" value="OST-HTH"/>
    <property type="match status" value="1"/>
</dbReference>
<evidence type="ECO:0000256" key="1">
    <source>
        <dbReference type="ARBA" id="ARBA00004496"/>
    </source>
</evidence>
<dbReference type="CDD" id="cd20379">
    <property type="entry name" value="Tudor_dTUD-like"/>
    <property type="match status" value="1"/>
</dbReference>
<dbReference type="AlphaFoldDB" id="A0A1B0CFP4"/>
<accession>A0A1B0CFP4</accession>
<dbReference type="SUPFAM" id="SSF54768">
    <property type="entry name" value="dsRNA-binding domain-like"/>
    <property type="match status" value="1"/>
</dbReference>
<dbReference type="VEuPathDB" id="VectorBase:LLOJ003165"/>
<feature type="region of interest" description="Disordered" evidence="5">
    <location>
        <begin position="857"/>
        <end position="876"/>
    </location>
</feature>
<dbReference type="GO" id="GO:0005737">
    <property type="term" value="C:cytoplasm"/>
    <property type="evidence" value="ECO:0007669"/>
    <property type="project" value="UniProtKB-SubCell"/>
</dbReference>
<dbReference type="InterPro" id="IPR050621">
    <property type="entry name" value="Tudor_domain_containing"/>
</dbReference>
<dbReference type="InterPro" id="IPR041966">
    <property type="entry name" value="LOTUS-like"/>
</dbReference>
<name>A0A1B0CFP4_LUTLO</name>
<dbReference type="InterPro" id="IPR002999">
    <property type="entry name" value="Tudor"/>
</dbReference>
<evidence type="ECO:0000256" key="4">
    <source>
        <dbReference type="ARBA" id="ARBA00022871"/>
    </source>
</evidence>
<dbReference type="PANTHER" id="PTHR22948:SF29">
    <property type="entry name" value="FI02030P-RELATED"/>
    <property type="match status" value="1"/>
</dbReference>
<evidence type="ECO:0000256" key="5">
    <source>
        <dbReference type="SAM" id="MobiDB-lite"/>
    </source>
</evidence>
<feature type="region of interest" description="Disordered" evidence="5">
    <location>
        <begin position="87"/>
        <end position="123"/>
    </location>
</feature>
<dbReference type="Pfam" id="PF00567">
    <property type="entry name" value="TUDOR"/>
    <property type="match status" value="3"/>
</dbReference>
<dbReference type="SUPFAM" id="SSF63748">
    <property type="entry name" value="Tudor/PWWP/MBT"/>
    <property type="match status" value="3"/>
</dbReference>
<dbReference type="EMBL" id="AJWK01010238">
    <property type="status" value="NOT_ANNOTATED_CDS"/>
    <property type="molecule type" value="Genomic_DNA"/>
</dbReference>
<evidence type="ECO:0000313" key="8">
    <source>
        <dbReference type="Proteomes" id="UP000092461"/>
    </source>
</evidence>
<dbReference type="VEuPathDB" id="VectorBase:LLONM1_002655"/>
<dbReference type="EnsemblMetazoa" id="LLOJ003165-RA">
    <property type="protein sequence ID" value="LLOJ003165-PA"/>
    <property type="gene ID" value="LLOJ003165"/>
</dbReference>
<proteinExistence type="predicted"/>
<dbReference type="PANTHER" id="PTHR22948">
    <property type="entry name" value="TUDOR DOMAIN CONTAINING PROTEIN"/>
    <property type="match status" value="1"/>
</dbReference>
<dbReference type="Gene3D" id="2.40.50.90">
    <property type="match status" value="2"/>
</dbReference>
<organism evidence="7 8">
    <name type="scientific">Lutzomyia longipalpis</name>
    <name type="common">Sand fly</name>
    <dbReference type="NCBI Taxonomy" id="7200"/>
    <lineage>
        <taxon>Eukaryota</taxon>
        <taxon>Metazoa</taxon>
        <taxon>Ecdysozoa</taxon>
        <taxon>Arthropoda</taxon>
        <taxon>Hexapoda</taxon>
        <taxon>Insecta</taxon>
        <taxon>Pterygota</taxon>
        <taxon>Neoptera</taxon>
        <taxon>Endopterygota</taxon>
        <taxon>Diptera</taxon>
        <taxon>Nematocera</taxon>
        <taxon>Psychodoidea</taxon>
        <taxon>Psychodidae</taxon>
        <taxon>Lutzomyia</taxon>
        <taxon>Lutzomyia</taxon>
    </lineage>
</organism>
<dbReference type="InterPro" id="IPR035437">
    <property type="entry name" value="SNase_OB-fold_sf"/>
</dbReference>
<dbReference type="PROSITE" id="PS51644">
    <property type="entry name" value="HTH_OST"/>
    <property type="match status" value="1"/>
</dbReference>
<keyword evidence="3" id="KW-0677">Repeat</keyword>
<evidence type="ECO:0000313" key="7">
    <source>
        <dbReference type="EnsemblMetazoa" id="LLOJ003165-PA"/>
    </source>
</evidence>
<feature type="domain" description="HTH OST-type" evidence="6">
    <location>
        <begin position="3"/>
        <end position="75"/>
    </location>
</feature>
<dbReference type="InterPro" id="IPR025605">
    <property type="entry name" value="OST-HTH/LOTUS_dom"/>
</dbReference>
<keyword evidence="2" id="KW-0963">Cytoplasm</keyword>
<dbReference type="Proteomes" id="UP000092461">
    <property type="component" value="Unassembled WGS sequence"/>
</dbReference>
<evidence type="ECO:0000259" key="6">
    <source>
        <dbReference type="PROSITE" id="PS51644"/>
    </source>
</evidence>
<dbReference type="GO" id="GO:0007283">
    <property type="term" value="P:spermatogenesis"/>
    <property type="evidence" value="ECO:0007669"/>
    <property type="project" value="UniProtKB-KW"/>
</dbReference>
<keyword evidence="4" id="KW-0221">Differentiation</keyword>
<keyword evidence="8" id="KW-1185">Reference proteome</keyword>
<dbReference type="Gene3D" id="3.30.420.610">
    <property type="entry name" value="LOTUS domain-like"/>
    <property type="match status" value="1"/>
</dbReference>
<dbReference type="CDD" id="cd09972">
    <property type="entry name" value="LOTUS_TDRD_OSKAR"/>
    <property type="match status" value="1"/>
</dbReference>
<sequence>MDQLKALVTTIRALIISRPHNTTLQDLMKEYRELEGENIPFKKLGFKSLEDFLVDSKSFELRRQNGEVFVRAILKQESAHLVKMIAAQKKTKPKRSRGTSSVQIRPPFIRHPPGQYQAPHRPIPPPRPSYVAQRILSRPKSQHVETVTTRMPRLVPIEPLKPPTKATIPTAGTVPKPSVNHRIVRYEPPIVEKYTEAKSAPRIPERTVNARLVRQSSLPTPPDTPSPSPPIQVTVQNTQYSNGFSYSQATTRQSQHVSPVVEYTEPEISMTVTPEPEKFVLNKDTTTPIQDLDVYCRMCDYTEPHYTYSCVTFKGGDRMFQCRVTINAMTYCSYPEHCNSIDDAQRVAALIAINRLLVEEEIKKYPVCREDDVSIAGKLVQTLKEYPHGIVEMAIPEYFRKDYGLSLPENWANILYKYDHFTVEEIGGRNIVYTEEISTSRPMSDLMNDLEISEFEALELPWSLDKWTIQITNPVSTTEIYGRIVGEKYSKRLDALLVDIEMAMMTQTPPIVRCEDVQEGRIYLVTHSTIWCRVRVEAIDHENARHHCFCIDTGEQDVYTELYECSPEYLKLPHQAICFSLAFLENFEGNPYVKQHLDSIFLRSPRPHFLARVLTKQEEFEQHSNLESDMPINVVLMNADCPSLENNVNQVICRRYAMRHRHHSSSATALTLVKITHVSQSGDVFCQVKNIGLNYIQRLTDSLVNDQSKMKLRRSLESTDNDIRYLIVDRSTDKWYRATPEGPINLKDTTHRMFCIDFGFVLDVHVNDISQLEPLSQALCRFPALAIKCRLYGLQNMTPPIVSRIKGLLSEDSECIMKVMVSISAVPQVNCYMRHQGGTFFCINESIKIEEELVRQNDMNRNSPRSSSNSPDSENFARLKTSLPKIARTLSAFQKIEDFDVPPPESTFTLNVVHISNPTNFISQPCDGKIEVIFRELMAKLQKHCSGSIDKPLSMEQLEIGQAYAVFSEKDRRWHRGILDQMIDSQLMQVTLCDYVA</sequence>
<comment type="subcellular location">
    <subcellularLocation>
        <location evidence="1">Cytoplasm</location>
    </subcellularLocation>
</comment>